<accession>A0A432L7Y5</accession>
<dbReference type="AlphaFoldDB" id="A0A432L7Y5"/>
<feature type="domain" description="NERD" evidence="1">
    <location>
        <begin position="16"/>
        <end position="126"/>
    </location>
</feature>
<dbReference type="EMBL" id="RYYR01000033">
    <property type="protein sequence ID" value="RUL48213.1"/>
    <property type="molecule type" value="Genomic_DNA"/>
</dbReference>
<gene>
    <name evidence="2" type="ORF">EK386_17310</name>
</gene>
<dbReference type="InterPro" id="IPR011528">
    <property type="entry name" value="NERD"/>
</dbReference>
<sequence length="280" mass="33008">MQLSDKDKQYYYNLKKGYEGECLFDTFIEKLQCDCLVLNDLLLKTNNSTYQIDSLLILSDSIDIFEVKNFEGDYYYQSDRIYKRPKTEIMNPLTQLTRTESLFRQLLQNLGYRISINAYVVFINPEFTLYQSPLDKPFIFPTQIHRYLKQLNTIPSKLSRNHRILADKLLSLHLEDSPFKQIPAYDYDRLQKGIMCGFCNSLLDFVEGNKCICVQCGHPEIIESAVMRSVKEFKLLFPDKKITTNIIHDWCNAVPSKRRISRILNKNFQMVGVHQWAYYV</sequence>
<reference evidence="2 3" key="1">
    <citation type="submission" date="2018-12" db="EMBL/GenBank/DDBJ databases">
        <title>Lysinibacillus antri sp. nov., isolated from a cave soil.</title>
        <authorList>
            <person name="Narsing Rao M.P."/>
            <person name="Zhang H."/>
            <person name="Dong Z.-Y."/>
            <person name="Niu X.-K."/>
            <person name="Zhang K."/>
            <person name="Fang B.-Z."/>
            <person name="Kang Y.-Q."/>
            <person name="Xiao M."/>
            <person name="Li W.-J."/>
        </authorList>
    </citation>
    <scope>NUCLEOTIDE SEQUENCE [LARGE SCALE GENOMIC DNA]</scope>
    <source>
        <strain evidence="2 3">SYSU K30002</strain>
    </source>
</reference>
<dbReference type="Proteomes" id="UP000287910">
    <property type="component" value="Unassembled WGS sequence"/>
</dbReference>
<comment type="caution">
    <text evidence="2">The sequence shown here is derived from an EMBL/GenBank/DDBJ whole genome shotgun (WGS) entry which is preliminary data.</text>
</comment>
<dbReference type="PROSITE" id="PS50965">
    <property type="entry name" value="NERD"/>
    <property type="match status" value="1"/>
</dbReference>
<organism evidence="2 3">
    <name type="scientific">Lysinibacillus antri</name>
    <dbReference type="NCBI Taxonomy" id="2498145"/>
    <lineage>
        <taxon>Bacteria</taxon>
        <taxon>Bacillati</taxon>
        <taxon>Bacillota</taxon>
        <taxon>Bacilli</taxon>
        <taxon>Bacillales</taxon>
        <taxon>Bacillaceae</taxon>
        <taxon>Lysinibacillus</taxon>
    </lineage>
</organism>
<evidence type="ECO:0000313" key="2">
    <source>
        <dbReference type="EMBL" id="RUL48213.1"/>
    </source>
</evidence>
<name>A0A432L7Y5_9BACI</name>
<evidence type="ECO:0000313" key="3">
    <source>
        <dbReference type="Proteomes" id="UP000287910"/>
    </source>
</evidence>
<keyword evidence="3" id="KW-1185">Reference proteome</keyword>
<evidence type="ECO:0000259" key="1">
    <source>
        <dbReference type="PROSITE" id="PS50965"/>
    </source>
</evidence>
<dbReference type="Pfam" id="PF08378">
    <property type="entry name" value="NERD"/>
    <property type="match status" value="1"/>
</dbReference>
<protein>
    <submittedName>
        <fullName evidence="2">NERD domain-containing protein</fullName>
    </submittedName>
</protein>
<proteinExistence type="predicted"/>